<proteinExistence type="predicted"/>
<organism evidence="1 2">
    <name type="scientific">Kingdonia uniflora</name>
    <dbReference type="NCBI Taxonomy" id="39325"/>
    <lineage>
        <taxon>Eukaryota</taxon>
        <taxon>Viridiplantae</taxon>
        <taxon>Streptophyta</taxon>
        <taxon>Embryophyta</taxon>
        <taxon>Tracheophyta</taxon>
        <taxon>Spermatophyta</taxon>
        <taxon>Magnoliopsida</taxon>
        <taxon>Ranunculales</taxon>
        <taxon>Circaeasteraceae</taxon>
        <taxon>Kingdonia</taxon>
    </lineage>
</organism>
<feature type="non-terminal residue" evidence="1">
    <location>
        <position position="1"/>
    </location>
</feature>
<accession>A0A7J7P9H5</accession>
<protein>
    <submittedName>
        <fullName evidence="1">Uncharacterized protein</fullName>
    </submittedName>
</protein>
<evidence type="ECO:0000313" key="2">
    <source>
        <dbReference type="Proteomes" id="UP000541444"/>
    </source>
</evidence>
<keyword evidence="2" id="KW-1185">Reference proteome</keyword>
<dbReference type="Proteomes" id="UP000541444">
    <property type="component" value="Unassembled WGS sequence"/>
</dbReference>
<reference evidence="1 2" key="1">
    <citation type="journal article" date="2020" name="IScience">
        <title>Genome Sequencing of the Endangered Kingdonia uniflora (Circaeasteraceae, Ranunculales) Reveals Potential Mechanisms of Evolutionary Specialization.</title>
        <authorList>
            <person name="Sun Y."/>
            <person name="Deng T."/>
            <person name="Zhang A."/>
            <person name="Moore M.J."/>
            <person name="Landis J.B."/>
            <person name="Lin N."/>
            <person name="Zhang H."/>
            <person name="Zhang X."/>
            <person name="Huang J."/>
            <person name="Zhang X."/>
            <person name="Sun H."/>
            <person name="Wang H."/>
        </authorList>
    </citation>
    <scope>NUCLEOTIDE SEQUENCE [LARGE SCALE GENOMIC DNA]</scope>
    <source>
        <strain evidence="1">TB1705</strain>
        <tissue evidence="1">Leaf</tissue>
    </source>
</reference>
<comment type="caution">
    <text evidence="1">The sequence shown here is derived from an EMBL/GenBank/DDBJ whole genome shotgun (WGS) entry which is preliminary data.</text>
</comment>
<gene>
    <name evidence="1" type="ORF">GIB67_003326</name>
</gene>
<dbReference type="AlphaFoldDB" id="A0A7J7P9H5"/>
<evidence type="ECO:0000313" key="1">
    <source>
        <dbReference type="EMBL" id="KAF6175838.1"/>
    </source>
</evidence>
<sequence>PSLSTRFLILCIGSHKSKIGNGCCSHKRSEFVVIRYESKLGMHHFLFQFPIYLMVVKAPLSVGNQS</sequence>
<name>A0A7J7P9H5_9MAGN</name>
<dbReference type="EMBL" id="JACGCM010000140">
    <property type="protein sequence ID" value="KAF6175838.1"/>
    <property type="molecule type" value="Genomic_DNA"/>
</dbReference>